<dbReference type="Proteomes" id="UP000616769">
    <property type="component" value="Unassembled WGS sequence"/>
</dbReference>
<dbReference type="EMBL" id="JXLN01015362">
    <property type="protein sequence ID" value="KPM10540.1"/>
    <property type="molecule type" value="Genomic_DNA"/>
</dbReference>
<gene>
    <name evidence="1" type="ORF">QR98_0090980</name>
</gene>
<name>A0A132AJB0_SARSC</name>
<sequence length="67" mass="7748">MFAPSIGDQFLIKSSFQMHPSPMDLRTLCSSFFGLWWRQIVVTKLTQIDSLFVLHLSNINAKIYSKL</sequence>
<organism evidence="1 2">
    <name type="scientific">Sarcoptes scabiei</name>
    <name type="common">Itch mite</name>
    <name type="synonym">Acarus scabiei</name>
    <dbReference type="NCBI Taxonomy" id="52283"/>
    <lineage>
        <taxon>Eukaryota</taxon>
        <taxon>Metazoa</taxon>
        <taxon>Ecdysozoa</taxon>
        <taxon>Arthropoda</taxon>
        <taxon>Chelicerata</taxon>
        <taxon>Arachnida</taxon>
        <taxon>Acari</taxon>
        <taxon>Acariformes</taxon>
        <taxon>Sarcoptiformes</taxon>
        <taxon>Astigmata</taxon>
        <taxon>Psoroptidia</taxon>
        <taxon>Sarcoptoidea</taxon>
        <taxon>Sarcoptidae</taxon>
        <taxon>Sarcoptinae</taxon>
        <taxon>Sarcoptes</taxon>
    </lineage>
</organism>
<dbReference type="VEuPathDB" id="VectorBase:SSCA009852"/>
<accession>A0A132AJB0</accession>
<comment type="caution">
    <text evidence="1">The sequence shown here is derived from an EMBL/GenBank/DDBJ whole genome shotgun (WGS) entry which is preliminary data.</text>
</comment>
<reference evidence="1 2" key="1">
    <citation type="journal article" date="2015" name="Parasit. Vectors">
        <title>Draft genome of the scabies mite.</title>
        <authorList>
            <person name="Rider S.D.Jr."/>
            <person name="Morgan M.S."/>
            <person name="Arlian L.G."/>
        </authorList>
    </citation>
    <scope>NUCLEOTIDE SEQUENCE [LARGE SCALE GENOMIC DNA]</scope>
    <source>
        <strain evidence="1">Arlian Lab</strain>
    </source>
</reference>
<evidence type="ECO:0000313" key="1">
    <source>
        <dbReference type="EMBL" id="KPM10540.1"/>
    </source>
</evidence>
<protein>
    <submittedName>
        <fullName evidence="1">Uncharacterized protein</fullName>
    </submittedName>
</protein>
<proteinExistence type="predicted"/>
<dbReference type="AlphaFoldDB" id="A0A132AJB0"/>
<evidence type="ECO:0000313" key="2">
    <source>
        <dbReference type="Proteomes" id="UP000616769"/>
    </source>
</evidence>